<comment type="subcellular location">
    <subcellularLocation>
        <location evidence="1">Membrane</location>
        <topology evidence="1">Multi-pass membrane protein</topology>
    </subcellularLocation>
</comment>
<dbReference type="RefSeq" id="XP_034253028.1">
    <property type="nucleotide sequence ID" value="XM_034397137.1"/>
</dbReference>
<evidence type="ECO:0000256" key="6">
    <source>
        <dbReference type="ARBA" id="ARBA00023136"/>
    </source>
</evidence>
<dbReference type="Pfam" id="PF07690">
    <property type="entry name" value="MFS_1"/>
    <property type="match status" value="2"/>
</dbReference>
<dbReference type="SUPFAM" id="SSF103473">
    <property type="entry name" value="MFS general substrate transporter"/>
    <property type="match status" value="1"/>
</dbReference>
<feature type="transmembrane region" description="Helical" evidence="8">
    <location>
        <begin position="364"/>
        <end position="381"/>
    </location>
</feature>
<evidence type="ECO:0000256" key="7">
    <source>
        <dbReference type="SAM" id="MobiDB-lite"/>
    </source>
</evidence>
<keyword evidence="3 8" id="KW-0812">Transmembrane</keyword>
<feature type="transmembrane region" description="Helical" evidence="8">
    <location>
        <begin position="401"/>
        <end position="419"/>
    </location>
</feature>
<reference evidence="11" key="1">
    <citation type="submission" date="2025-08" db="UniProtKB">
        <authorList>
            <consortium name="RefSeq"/>
        </authorList>
    </citation>
    <scope>IDENTIFICATION</scope>
    <source>
        <tissue evidence="11">Total insect</tissue>
    </source>
</reference>
<dbReference type="Proteomes" id="UP000515158">
    <property type="component" value="Unplaced"/>
</dbReference>
<keyword evidence="5 8" id="KW-1133">Transmembrane helix</keyword>
<accession>A0A6P9A502</accession>
<protein>
    <submittedName>
        <fullName evidence="11">Inorganic phosphate cotransporter isoform X2</fullName>
    </submittedName>
</protein>
<keyword evidence="6 8" id="KW-0472">Membrane</keyword>
<feature type="region of interest" description="Disordered" evidence="7">
    <location>
        <begin position="460"/>
        <end position="486"/>
    </location>
</feature>
<feature type="transmembrane region" description="Helical" evidence="8">
    <location>
        <begin position="261"/>
        <end position="281"/>
    </location>
</feature>
<feature type="signal peptide" evidence="9">
    <location>
        <begin position="1"/>
        <end position="17"/>
    </location>
</feature>
<dbReference type="OrthoDB" id="2985014at2759"/>
<feature type="transmembrane region" description="Helical" evidence="8">
    <location>
        <begin position="431"/>
        <end position="449"/>
    </location>
</feature>
<dbReference type="Gene3D" id="1.20.1250.20">
    <property type="entry name" value="MFS general substrate transporter like domains"/>
    <property type="match status" value="2"/>
</dbReference>
<dbReference type="PANTHER" id="PTHR11662">
    <property type="entry name" value="SOLUTE CARRIER FAMILY 17"/>
    <property type="match status" value="1"/>
</dbReference>
<dbReference type="InterPro" id="IPR050382">
    <property type="entry name" value="MFS_Na/Anion_cotransporter"/>
</dbReference>
<dbReference type="GO" id="GO:0006820">
    <property type="term" value="P:monoatomic anion transport"/>
    <property type="evidence" value="ECO:0007669"/>
    <property type="project" value="TreeGrafter"/>
</dbReference>
<evidence type="ECO:0000256" key="1">
    <source>
        <dbReference type="ARBA" id="ARBA00004141"/>
    </source>
</evidence>
<dbReference type="PANTHER" id="PTHR11662:SF280">
    <property type="entry name" value="FI21844P1-RELATED"/>
    <property type="match status" value="1"/>
</dbReference>
<name>A0A6P9A502_THRPL</name>
<evidence type="ECO:0000256" key="2">
    <source>
        <dbReference type="ARBA" id="ARBA00022448"/>
    </source>
</evidence>
<proteinExistence type="predicted"/>
<evidence type="ECO:0000256" key="8">
    <source>
        <dbReference type="SAM" id="Phobius"/>
    </source>
</evidence>
<feature type="transmembrane region" description="Helical" evidence="8">
    <location>
        <begin position="170"/>
        <end position="195"/>
    </location>
</feature>
<keyword evidence="2" id="KW-0813">Transport</keyword>
<feature type="transmembrane region" description="Helical" evidence="8">
    <location>
        <begin position="301"/>
        <end position="319"/>
    </location>
</feature>
<organism evidence="11">
    <name type="scientific">Thrips palmi</name>
    <name type="common">Melon thrips</name>
    <dbReference type="NCBI Taxonomy" id="161013"/>
    <lineage>
        <taxon>Eukaryota</taxon>
        <taxon>Metazoa</taxon>
        <taxon>Ecdysozoa</taxon>
        <taxon>Arthropoda</taxon>
        <taxon>Hexapoda</taxon>
        <taxon>Insecta</taxon>
        <taxon>Pterygota</taxon>
        <taxon>Neoptera</taxon>
        <taxon>Paraneoptera</taxon>
        <taxon>Thysanoptera</taxon>
        <taxon>Terebrantia</taxon>
        <taxon>Thripoidea</taxon>
        <taxon>Thripidae</taxon>
        <taxon>Thrips</taxon>
    </lineage>
</organism>
<dbReference type="GO" id="GO:0016020">
    <property type="term" value="C:membrane"/>
    <property type="evidence" value="ECO:0007669"/>
    <property type="project" value="UniProtKB-SubCell"/>
</dbReference>
<dbReference type="GO" id="GO:0015293">
    <property type="term" value="F:symporter activity"/>
    <property type="evidence" value="ECO:0007669"/>
    <property type="project" value="UniProtKB-KW"/>
</dbReference>
<sequence>MVHLLVVLVQWCRCCWYWMVWKVELAAGMNQHLEMKSQVKWLIRGCAGKGAPVRGPESLKRADNAGAKTEPSSENVAMTSDRVHITPPAACFGTRHAQTILLAVSSFTIYMLRVNLSVAIVGMTAMDNGIRSNSSEDGNATTPAPLHEGCVYPSIFTMMGLWMPPAERSLMSGIILGAQTMGPVVATPLAGLLVAKCGWPSVFYSYGAMGFVYSLVVMRYCAESPTAHKTITLEERAYIVASLGSSKDKMPTPWGPMLRSIPAWAAIWTMALQGGVFLAFLTKIPTYLSTVLKFEMKENGVLTALPYLLSWFLSFPFGWSCDKLVSRGYLSLTAARKVYNSISHVGSGVAILALGFCNDPNTSVVLLILSIGVMSASYPGVQANFMDLSPNYSGTIFSISNFLSAVCGVFGPIIISFIVTEKGSVSQWRTVYCLLSAVMFLSNLVYVFYGSAEVQPWNDPSDNHNKIRGTKTDEEKEEGEKLASIT</sequence>
<keyword evidence="9" id="KW-0732">Signal</keyword>
<gene>
    <name evidence="11" type="primary">LOC117652314</name>
</gene>
<evidence type="ECO:0000313" key="11">
    <source>
        <dbReference type="RefSeq" id="XP_034253028.1"/>
    </source>
</evidence>
<feature type="transmembrane region" description="Helical" evidence="8">
    <location>
        <begin position="202"/>
        <end position="220"/>
    </location>
</feature>
<feature type="chain" id="PRO_5028430535" evidence="9">
    <location>
        <begin position="18"/>
        <end position="486"/>
    </location>
</feature>
<keyword evidence="10" id="KW-1185">Reference proteome</keyword>
<dbReference type="InterPro" id="IPR011701">
    <property type="entry name" value="MFS"/>
</dbReference>
<dbReference type="AlphaFoldDB" id="A0A6P9A502"/>
<evidence type="ECO:0000256" key="5">
    <source>
        <dbReference type="ARBA" id="ARBA00022989"/>
    </source>
</evidence>
<keyword evidence="4" id="KW-0769">Symport</keyword>
<evidence type="ECO:0000313" key="10">
    <source>
        <dbReference type="Proteomes" id="UP000515158"/>
    </source>
</evidence>
<feature type="transmembrane region" description="Helical" evidence="8">
    <location>
        <begin position="100"/>
        <end position="126"/>
    </location>
</feature>
<evidence type="ECO:0000256" key="9">
    <source>
        <dbReference type="SAM" id="SignalP"/>
    </source>
</evidence>
<evidence type="ECO:0000256" key="4">
    <source>
        <dbReference type="ARBA" id="ARBA00022847"/>
    </source>
</evidence>
<feature type="transmembrane region" description="Helical" evidence="8">
    <location>
        <begin position="339"/>
        <end position="357"/>
    </location>
</feature>
<dbReference type="InterPro" id="IPR036259">
    <property type="entry name" value="MFS_trans_sf"/>
</dbReference>
<feature type="region of interest" description="Disordered" evidence="7">
    <location>
        <begin position="51"/>
        <end position="77"/>
    </location>
</feature>
<dbReference type="FunFam" id="1.20.1250.20:FF:000003">
    <property type="entry name" value="Solute carrier family 17 member 3"/>
    <property type="match status" value="1"/>
</dbReference>
<dbReference type="GeneID" id="117652314"/>
<feature type="compositionally biased region" description="Basic and acidic residues" evidence="7">
    <location>
        <begin position="461"/>
        <end position="486"/>
    </location>
</feature>
<evidence type="ECO:0000256" key="3">
    <source>
        <dbReference type="ARBA" id="ARBA00022692"/>
    </source>
</evidence>